<evidence type="ECO:0000313" key="2">
    <source>
        <dbReference type="Proteomes" id="UP000778797"/>
    </source>
</evidence>
<keyword evidence="2" id="KW-1185">Reference proteome</keyword>
<dbReference type="InterPro" id="IPR005901">
    <property type="entry name" value="GLPGLI"/>
</dbReference>
<protein>
    <submittedName>
        <fullName evidence="1">GLPGLI family protein</fullName>
    </submittedName>
</protein>
<name>A0ABS8EQZ4_9FLAO</name>
<dbReference type="Proteomes" id="UP000778797">
    <property type="component" value="Unassembled WGS sequence"/>
</dbReference>
<organism evidence="1 2">
    <name type="scientific">Winogradskyella immobilis</name>
    <dbReference type="NCBI Taxonomy" id="2816852"/>
    <lineage>
        <taxon>Bacteria</taxon>
        <taxon>Pseudomonadati</taxon>
        <taxon>Bacteroidota</taxon>
        <taxon>Flavobacteriia</taxon>
        <taxon>Flavobacteriales</taxon>
        <taxon>Flavobacteriaceae</taxon>
        <taxon>Winogradskyella</taxon>
    </lineage>
</organism>
<comment type="caution">
    <text evidence="1">The sequence shown here is derived from an EMBL/GenBank/DDBJ whole genome shotgun (WGS) entry which is preliminary data.</text>
</comment>
<evidence type="ECO:0000313" key="1">
    <source>
        <dbReference type="EMBL" id="MCC1485635.1"/>
    </source>
</evidence>
<accession>A0ABS8EQZ4</accession>
<dbReference type="RefSeq" id="WP_227478125.1">
    <property type="nucleotide sequence ID" value="NZ_JAFMPT010000039.1"/>
</dbReference>
<reference evidence="1" key="1">
    <citation type="submission" date="2021-03" db="EMBL/GenBank/DDBJ databases">
        <authorList>
            <person name="Ping X."/>
        </authorList>
    </citation>
    <scope>NUCLEOTIDE SEQUENCE</scope>
    <source>
        <strain evidence="1">E313</strain>
    </source>
</reference>
<gene>
    <name evidence="1" type="ORF">J1C55_13625</name>
</gene>
<proteinExistence type="predicted"/>
<sequence length="272" mass="31835">MRNYFSFIIIFVITLPILSQTTEITYTLETNRYTSALSIESEYKLTISNNKSIFQPVTKDPIDLYKIDKENINLIWDKNDVSHVTLEKGVNDFAYIDRYYKENNIVFFNSIFFGKQVIIEEKLNNIGFRWEIRDSKQDSIILGYKCQKATTNFRGRTYEAYFTSEIDNVGGPWKFDGLPGLILSVKSTDDYFSITPLELQIKKETTSISNPYLNEEQTYTIKEYADKLRKRHLKILKQFASSRPSDDEGGSHKIEFKDFIENLGIEPIIFEY</sequence>
<dbReference type="NCBIfam" id="TIGR01200">
    <property type="entry name" value="GLPGLI"/>
    <property type="match status" value="1"/>
</dbReference>
<dbReference type="EMBL" id="JAFMPT010000039">
    <property type="protein sequence ID" value="MCC1485635.1"/>
    <property type="molecule type" value="Genomic_DNA"/>
</dbReference>
<reference evidence="1" key="2">
    <citation type="submission" date="2021-10" db="EMBL/GenBank/DDBJ databases">
        <title>Genome of Winogradskyella sp. E313.</title>
        <authorList>
            <person name="Zhou Y."/>
        </authorList>
    </citation>
    <scope>NUCLEOTIDE SEQUENCE</scope>
    <source>
        <strain evidence="1">E313</strain>
    </source>
</reference>